<feature type="domain" description="AMP-dependent synthetase/ligase" evidence="2">
    <location>
        <begin position="14"/>
        <end position="370"/>
    </location>
</feature>
<dbReference type="PANTHER" id="PTHR43767:SF1">
    <property type="entry name" value="NONRIBOSOMAL PEPTIDE SYNTHASE PES1 (EUROFUNG)-RELATED"/>
    <property type="match status" value="1"/>
</dbReference>
<dbReference type="Pfam" id="PF00501">
    <property type="entry name" value="AMP-binding"/>
    <property type="match status" value="1"/>
</dbReference>
<dbReference type="AlphaFoldDB" id="B6IQ62"/>
<dbReference type="Proteomes" id="UP000001591">
    <property type="component" value="Chromosome"/>
</dbReference>
<dbReference type="InterPro" id="IPR000873">
    <property type="entry name" value="AMP-dep_synth/lig_dom"/>
</dbReference>
<proteinExistence type="predicted"/>
<protein>
    <submittedName>
        <fullName evidence="3">AMP-dependent synthetase and ligase, putative</fullName>
    </submittedName>
</protein>
<dbReference type="HOGENOM" id="CLU_642314_0_0_5"/>
<keyword evidence="3" id="KW-0436">Ligase</keyword>
<dbReference type="EMBL" id="CP000613">
    <property type="protein sequence ID" value="ACI97598.1"/>
    <property type="molecule type" value="Genomic_DNA"/>
</dbReference>
<reference evidence="3 4" key="1">
    <citation type="journal article" date="2010" name="BMC Genomics">
        <title>Metabolic flexibility revealed in the genome of the cyst-forming alpha-1 proteobacterium Rhodospirillum centenum.</title>
        <authorList>
            <person name="Lu Y.K."/>
            <person name="Marden J."/>
            <person name="Han M."/>
            <person name="Swingley W.D."/>
            <person name="Mastrian S.D."/>
            <person name="Chowdhury S.R."/>
            <person name="Hao J."/>
            <person name="Helmy T."/>
            <person name="Kim S."/>
            <person name="Kurdoglu A.A."/>
            <person name="Matthies H.J."/>
            <person name="Rollo D."/>
            <person name="Stothard P."/>
            <person name="Blankenship R.E."/>
            <person name="Bauer C.E."/>
            <person name="Touchman J.W."/>
        </authorList>
    </citation>
    <scope>NUCLEOTIDE SEQUENCE [LARGE SCALE GENOMIC DNA]</scope>
    <source>
        <strain evidence="4">ATCC 51521 / SW</strain>
    </source>
</reference>
<dbReference type="GO" id="GO:0016874">
    <property type="term" value="F:ligase activity"/>
    <property type="evidence" value="ECO:0007669"/>
    <property type="project" value="UniProtKB-KW"/>
</dbReference>
<evidence type="ECO:0000256" key="1">
    <source>
        <dbReference type="SAM" id="MobiDB-lite"/>
    </source>
</evidence>
<dbReference type="KEGG" id="rce:RC1_0149"/>
<dbReference type="InterPro" id="IPR050237">
    <property type="entry name" value="ATP-dep_AMP-bd_enzyme"/>
</dbReference>
<name>B6IQ62_RHOCS</name>
<sequence>MPASGRLTDLLEAGASINPAAPALVEDGRVLSHMDLLVHVDALASLLQRWLGPGDRAPTGRIGPRVGVCALNSIRHVTAFLAILRAGAVWVPINPHDGREVNRTLVRQADLDLLLVEADCAECVGTGSVSALLIDEGGELDRHLNRTLGDRPGTVPEGAEDIVCIRFVGTQGGRSRGVLLPARSFLSVQRTLERLFAPVAADISLLAAPLSEDAAHFILPVLGAGGTHRLLRHAGPAGILDALRQEVTLAYLPPAYLPLLLGERDFAPSDFPALRHLACGTEGLLPDLTALALERFGPRLAVLFGLPEAPLTISTLGAAEMEEAGLRATVGPACEDSRIALLGPDGVLRQEPGAAGEVLVTGDLVMAGYLDAPVETEAAFHEGWLRTGEVGTLDDRGHLTLGTMDVSPSAGRQDGWPVDRPRHTVKA</sequence>
<dbReference type="InterPro" id="IPR042099">
    <property type="entry name" value="ANL_N_sf"/>
</dbReference>
<evidence type="ECO:0000259" key="2">
    <source>
        <dbReference type="Pfam" id="PF00501"/>
    </source>
</evidence>
<dbReference type="RefSeq" id="WP_012565389.1">
    <property type="nucleotide sequence ID" value="NC_011420.2"/>
</dbReference>
<dbReference type="SUPFAM" id="SSF56801">
    <property type="entry name" value="Acetyl-CoA synthetase-like"/>
    <property type="match status" value="1"/>
</dbReference>
<keyword evidence="4" id="KW-1185">Reference proteome</keyword>
<dbReference type="STRING" id="414684.RC1_0149"/>
<gene>
    <name evidence="3" type="ordered locus">RC1_0149</name>
</gene>
<dbReference type="PANTHER" id="PTHR43767">
    <property type="entry name" value="LONG-CHAIN-FATTY-ACID--COA LIGASE"/>
    <property type="match status" value="1"/>
</dbReference>
<dbReference type="eggNOG" id="COG0318">
    <property type="taxonomic scope" value="Bacteria"/>
</dbReference>
<evidence type="ECO:0000313" key="4">
    <source>
        <dbReference type="Proteomes" id="UP000001591"/>
    </source>
</evidence>
<feature type="compositionally biased region" description="Basic and acidic residues" evidence="1">
    <location>
        <begin position="417"/>
        <end position="427"/>
    </location>
</feature>
<organism evidence="3 4">
    <name type="scientific">Rhodospirillum centenum (strain ATCC 51521 / SW)</name>
    <dbReference type="NCBI Taxonomy" id="414684"/>
    <lineage>
        <taxon>Bacteria</taxon>
        <taxon>Pseudomonadati</taxon>
        <taxon>Pseudomonadota</taxon>
        <taxon>Alphaproteobacteria</taxon>
        <taxon>Rhodospirillales</taxon>
        <taxon>Rhodospirillaceae</taxon>
        <taxon>Rhodospirillum</taxon>
    </lineage>
</organism>
<feature type="region of interest" description="Disordered" evidence="1">
    <location>
        <begin position="402"/>
        <end position="427"/>
    </location>
</feature>
<dbReference type="Gene3D" id="3.40.50.12780">
    <property type="entry name" value="N-terminal domain of ligase-like"/>
    <property type="match status" value="1"/>
</dbReference>
<accession>B6IQ62</accession>
<dbReference type="OrthoDB" id="9803968at2"/>
<evidence type="ECO:0000313" key="3">
    <source>
        <dbReference type="EMBL" id="ACI97598.1"/>
    </source>
</evidence>